<dbReference type="Proteomes" id="UP000509346">
    <property type="component" value="Chromosome"/>
</dbReference>
<dbReference type="EMBL" id="CP058909">
    <property type="protein sequence ID" value="QLH84166.1"/>
    <property type="molecule type" value="Genomic_DNA"/>
</dbReference>
<dbReference type="KEGG" id="hpel:HZS54_22120"/>
<dbReference type="GeneID" id="56085347"/>
<protein>
    <submittedName>
        <fullName evidence="1">Uncharacterized protein</fullName>
    </submittedName>
</protein>
<evidence type="ECO:0000313" key="2">
    <source>
        <dbReference type="Proteomes" id="UP000509346"/>
    </source>
</evidence>
<dbReference type="RefSeq" id="WP_179919261.1">
    <property type="nucleotide sequence ID" value="NZ_CP058909.1"/>
</dbReference>
<proteinExistence type="predicted"/>
<dbReference type="OrthoDB" id="200669at2157"/>
<dbReference type="AlphaFoldDB" id="A0A7D5P9L1"/>
<sequence>MPSLLERLLGDGDTDEGIDLQKREDEAHEALQNRITPETYGIDDCAVTGVAVVNEGPDEEPITVPIARFSLGEDVESPDLDLVWELASEAIRAMQPAFEEVFVRHYDVQFTFDGDELFEAEECRRMAVTPELADRLVSETGFDAAAFKSAMLEADDIDDRVAPVAWGECVDYSASGNAAVVTGAAAAAAGASAAGASCAGAGAAGGAGGC</sequence>
<reference evidence="1 2" key="1">
    <citation type="submission" date="2020-07" db="EMBL/GenBank/DDBJ databases">
        <title>Halosimplex litoreum sp. nov. and Halosimplex rubrum sp. nov., isolated from different salt environments.</title>
        <authorList>
            <person name="Cui H."/>
        </authorList>
    </citation>
    <scope>NUCLEOTIDE SEQUENCE [LARGE SCALE GENOMIC DNA]</scope>
    <source>
        <strain evidence="1 2">R2</strain>
    </source>
</reference>
<evidence type="ECO:0000313" key="1">
    <source>
        <dbReference type="EMBL" id="QLH84166.1"/>
    </source>
</evidence>
<name>A0A7D5P9L1_9EURY</name>
<keyword evidence="2" id="KW-1185">Reference proteome</keyword>
<organism evidence="1 2">
    <name type="scientific">Halosimplex pelagicum</name>
    <dbReference type="NCBI Taxonomy" id="869886"/>
    <lineage>
        <taxon>Archaea</taxon>
        <taxon>Methanobacteriati</taxon>
        <taxon>Methanobacteriota</taxon>
        <taxon>Stenosarchaea group</taxon>
        <taxon>Halobacteria</taxon>
        <taxon>Halobacteriales</taxon>
        <taxon>Haloarculaceae</taxon>
        <taxon>Halosimplex</taxon>
    </lineage>
</organism>
<accession>A0A7D5P9L1</accession>
<gene>
    <name evidence="1" type="ORF">HZS54_22120</name>
</gene>